<protein>
    <submittedName>
        <fullName evidence="1">HEAT repeat domain-containing protein</fullName>
    </submittedName>
</protein>
<dbReference type="InterPro" id="IPR004155">
    <property type="entry name" value="PBS_lyase_HEAT"/>
</dbReference>
<accession>A0A9D8KH30</accession>
<reference evidence="1" key="1">
    <citation type="journal article" date="2021" name="Environ. Microbiol.">
        <title>Genomic characterization of three novel Desulfobacterota classes expand the metabolic and phylogenetic diversity of the phylum.</title>
        <authorList>
            <person name="Murphy C.L."/>
            <person name="Biggerstaff J."/>
            <person name="Eichhorn A."/>
            <person name="Ewing E."/>
            <person name="Shahan R."/>
            <person name="Soriano D."/>
            <person name="Stewart S."/>
            <person name="VanMol K."/>
            <person name="Walker R."/>
            <person name="Walters P."/>
            <person name="Elshahed M.S."/>
            <person name="Youssef N.H."/>
        </authorList>
    </citation>
    <scope>NUCLEOTIDE SEQUENCE</scope>
    <source>
        <strain evidence="1">Zod_Metabat.24</strain>
    </source>
</reference>
<dbReference type="Pfam" id="PF13646">
    <property type="entry name" value="HEAT_2"/>
    <property type="match status" value="1"/>
</dbReference>
<dbReference type="InterPro" id="IPR011989">
    <property type="entry name" value="ARM-like"/>
</dbReference>
<evidence type="ECO:0000313" key="1">
    <source>
        <dbReference type="EMBL" id="MBN1573686.1"/>
    </source>
</evidence>
<name>A0A9D8KH30_9DELT</name>
<proteinExistence type="predicted"/>
<dbReference type="GO" id="GO:0016491">
    <property type="term" value="F:oxidoreductase activity"/>
    <property type="evidence" value="ECO:0007669"/>
    <property type="project" value="TreeGrafter"/>
</dbReference>
<organism evidence="1 2">
    <name type="scientific">Candidatus Zymogenus saltonus</name>
    <dbReference type="NCBI Taxonomy" id="2844893"/>
    <lineage>
        <taxon>Bacteria</taxon>
        <taxon>Deltaproteobacteria</taxon>
        <taxon>Candidatus Zymogenia</taxon>
        <taxon>Candidatus Zymogeniales</taxon>
        <taxon>Candidatus Zymogenaceae</taxon>
        <taxon>Candidatus Zymogenus</taxon>
    </lineage>
</organism>
<dbReference type="Proteomes" id="UP000809273">
    <property type="component" value="Unassembled WGS sequence"/>
</dbReference>
<dbReference type="PANTHER" id="PTHR12697:SF40">
    <property type="entry name" value="PHYCOCYANOBILIN LYASE SUBUNIT ALPHA"/>
    <property type="match status" value="1"/>
</dbReference>
<dbReference type="AlphaFoldDB" id="A0A9D8KH30"/>
<comment type="caution">
    <text evidence="1">The sequence shown here is derived from an EMBL/GenBank/DDBJ whole genome shotgun (WGS) entry which is preliminary data.</text>
</comment>
<gene>
    <name evidence="1" type="ORF">JW984_10875</name>
</gene>
<evidence type="ECO:0000313" key="2">
    <source>
        <dbReference type="Proteomes" id="UP000809273"/>
    </source>
</evidence>
<dbReference type="SUPFAM" id="SSF48371">
    <property type="entry name" value="ARM repeat"/>
    <property type="match status" value="1"/>
</dbReference>
<dbReference type="Gene3D" id="1.25.10.10">
    <property type="entry name" value="Leucine-rich Repeat Variant"/>
    <property type="match status" value="1"/>
</dbReference>
<sequence length="942" mass="106947">MALAVKKLKLRYSSPKAFFNQYQSEIVNSRLFAPTSTPPPVNTPVLLTLIIPDVPEPFVVQCRVASSVDKKRAETTGRKMGMTLHFNSGQWETIRRLEGNLKRSKTYSEMLGFSSSDKAGADTVKHEAIHLPQGETQFLDRLQSADTPLAPTQQSETEIRGRSRISTAYERELIKRAQEAGLPSTLTGDRIERLKRLIRDRDTVKKIEKKEPESTVPLPAPMADRVKKEFSSQERGRMEPVVAFILDLVKAMLRSGYYAPDHPGSRDAKEGIYNEFQAAVGERPDLTLLNQESKERSDVLISGILEDQVSLRGLIGSEQASIFIPKFKEYFNRKSLVSFSMKKTLTLNEFNNFIDIMSDPAVDKGESGEVGSLLTNALVEKEVTEVSTVFMDDMIILELKLPWRVEMAIQRLAKDLKVLPMFRGKSEEEIQAMKIRIVQDIVRPLREPHMLKDIVVNCHVIAKHVAVIEAEDLEQIIVKSFPMQILLPTSKYVFEELTKISEELKEKPGHPALLARMEGVKRILKWVSQRVVLEGIEGSERFFEQLYFYSILKFEELPEAVKDHVNTLTLVKEFRENPSFYMEKFYEAVTEDDVLLLVRLFRRILPDLLEQEEYDLISLITKSVEAKFELYPRLRKSTFLPLQEPIKFIWEDSIDSLEEKFRDEKSGSRAQIENTIELLGTYGVHLLVQTLMDSKDKTVRSSAVNTLIKMGDFAINEIVGILKNPSNPWYLYRNALAVMSKIGGGGQIDLISGFLRHSKPRVREEAVNTISTLQGPAAEPTLLRALRDPNIRVRRRAVECIGKFSLKSQRVLIELLNILNIDESTVKNVVDKNQILEFKAEAINTLSLIGNVHISTEKRVEDILLDLITPDKKWLDKLSNKVRSAGKKGEDQIVQNAVLKALWKIGTKKSLPSLTTLAERGDRALASKAKEVIAQIKLRDRG</sequence>
<dbReference type="InterPro" id="IPR016024">
    <property type="entry name" value="ARM-type_fold"/>
</dbReference>
<dbReference type="EMBL" id="JAFGIX010000054">
    <property type="protein sequence ID" value="MBN1573686.1"/>
    <property type="molecule type" value="Genomic_DNA"/>
</dbReference>
<dbReference type="PANTHER" id="PTHR12697">
    <property type="entry name" value="PBS LYASE HEAT-LIKE PROTEIN"/>
    <property type="match status" value="1"/>
</dbReference>
<dbReference type="SMART" id="SM00567">
    <property type="entry name" value="EZ_HEAT"/>
    <property type="match status" value="2"/>
</dbReference>
<dbReference type="Gene3D" id="2.40.10.220">
    <property type="entry name" value="predicted glycosyltransferase like domains"/>
    <property type="match status" value="1"/>
</dbReference>
<reference evidence="1" key="2">
    <citation type="submission" date="2021-01" db="EMBL/GenBank/DDBJ databases">
        <authorList>
            <person name="Hahn C.R."/>
            <person name="Youssef N.H."/>
            <person name="Elshahed M."/>
        </authorList>
    </citation>
    <scope>NUCLEOTIDE SEQUENCE</scope>
    <source>
        <strain evidence="1">Zod_Metabat.24</strain>
    </source>
</reference>